<feature type="repeat" description="RPEL" evidence="2">
    <location>
        <begin position="145"/>
        <end position="170"/>
    </location>
</feature>
<feature type="compositionally biased region" description="Low complexity" evidence="3">
    <location>
        <begin position="15"/>
        <end position="48"/>
    </location>
</feature>
<feature type="region of interest" description="Disordered" evidence="3">
    <location>
        <begin position="15"/>
        <end position="49"/>
    </location>
</feature>
<reference evidence="4 5" key="1">
    <citation type="submission" date="2016-07" db="EMBL/GenBank/DDBJ databases">
        <title>Pervasive Adenine N6-methylation of Active Genes in Fungi.</title>
        <authorList>
            <consortium name="DOE Joint Genome Institute"/>
            <person name="Mondo S.J."/>
            <person name="Dannebaum R.O."/>
            <person name="Kuo R.C."/>
            <person name="Labutti K."/>
            <person name="Haridas S."/>
            <person name="Kuo A."/>
            <person name="Salamov A."/>
            <person name="Ahrendt S.R."/>
            <person name="Lipzen A."/>
            <person name="Sullivan W."/>
            <person name="Andreopoulos W.B."/>
            <person name="Clum A."/>
            <person name="Lindquist E."/>
            <person name="Daum C."/>
            <person name="Ramamoorthy G.K."/>
            <person name="Gryganskyi A."/>
            <person name="Culley D."/>
            <person name="Magnuson J.K."/>
            <person name="James T.Y."/>
            <person name="O'Malley M.A."/>
            <person name="Stajich J.E."/>
            <person name="Spatafora J.W."/>
            <person name="Visel A."/>
            <person name="Grigoriev I.V."/>
        </authorList>
    </citation>
    <scope>NUCLEOTIDE SEQUENCE [LARGE SCALE GENOMIC DNA]</scope>
    <source>
        <strain evidence="4 5">68-887.2</strain>
    </source>
</reference>
<dbReference type="InterPro" id="IPR004018">
    <property type="entry name" value="RPEL_repeat"/>
</dbReference>
<feature type="region of interest" description="Disordered" evidence="3">
    <location>
        <begin position="112"/>
        <end position="174"/>
    </location>
</feature>
<evidence type="ECO:0000256" key="3">
    <source>
        <dbReference type="SAM" id="MobiDB-lite"/>
    </source>
</evidence>
<comment type="caution">
    <text evidence="4">The sequence shown here is derived from an EMBL/GenBank/DDBJ whole genome shotgun (WGS) entry which is preliminary data.</text>
</comment>
<dbReference type="STRING" id="71784.A0A1Y2AXB4"/>
<dbReference type="Gene3D" id="6.10.150.10">
    <property type="match status" value="1"/>
</dbReference>
<dbReference type="Proteomes" id="UP000193986">
    <property type="component" value="Unassembled WGS sequence"/>
</dbReference>
<sequence>MSDFLNQAKAAATSALNTASDLASQAATQASALASQAANSQAAATATEQAKHLGAQAYTAAGNLAGQAHAGAHNLAPTVIPAPAEGVDKSHTLEPSSPVETAKFEKLFQARPDHTKLQEEGILKGPPGDQLAGKRAELLESMKKDKLDKDIAQRPQPEELVKKGILSPDDAPPA</sequence>
<protein>
    <submittedName>
        <fullName evidence="4">Uncharacterized protein</fullName>
    </submittedName>
</protein>
<feature type="compositionally biased region" description="Basic and acidic residues" evidence="3">
    <location>
        <begin position="132"/>
        <end position="162"/>
    </location>
</feature>
<accession>A0A1Y2AXB4</accession>
<feature type="compositionally biased region" description="Basic and acidic residues" evidence="3">
    <location>
        <begin position="112"/>
        <end position="122"/>
    </location>
</feature>
<dbReference type="InParanoid" id="A0A1Y2AXB4"/>
<organism evidence="4 5">
    <name type="scientific">Naematelia encephala</name>
    <dbReference type="NCBI Taxonomy" id="71784"/>
    <lineage>
        <taxon>Eukaryota</taxon>
        <taxon>Fungi</taxon>
        <taxon>Dikarya</taxon>
        <taxon>Basidiomycota</taxon>
        <taxon>Agaricomycotina</taxon>
        <taxon>Tremellomycetes</taxon>
        <taxon>Tremellales</taxon>
        <taxon>Naemateliaceae</taxon>
        <taxon>Naematelia</taxon>
    </lineage>
</organism>
<gene>
    <name evidence="4" type="ORF">BCR39DRAFT_539023</name>
</gene>
<evidence type="ECO:0000313" key="4">
    <source>
        <dbReference type="EMBL" id="ORY27211.1"/>
    </source>
</evidence>
<feature type="region of interest" description="Disordered" evidence="3">
    <location>
        <begin position="76"/>
        <end position="100"/>
    </location>
</feature>
<dbReference type="EMBL" id="MCFC01000040">
    <property type="protein sequence ID" value="ORY27211.1"/>
    <property type="molecule type" value="Genomic_DNA"/>
</dbReference>
<dbReference type="AlphaFoldDB" id="A0A1Y2AXB4"/>
<evidence type="ECO:0000313" key="5">
    <source>
        <dbReference type="Proteomes" id="UP000193986"/>
    </source>
</evidence>
<dbReference type="PROSITE" id="PS51073">
    <property type="entry name" value="RPEL"/>
    <property type="match status" value="1"/>
</dbReference>
<dbReference type="OrthoDB" id="197676at2759"/>
<keyword evidence="1" id="KW-0677">Repeat</keyword>
<proteinExistence type="predicted"/>
<name>A0A1Y2AXB4_9TREE</name>
<evidence type="ECO:0000256" key="2">
    <source>
        <dbReference type="PROSITE-ProRule" id="PRU00401"/>
    </source>
</evidence>
<keyword evidence="5" id="KW-1185">Reference proteome</keyword>
<evidence type="ECO:0000256" key="1">
    <source>
        <dbReference type="ARBA" id="ARBA00022737"/>
    </source>
</evidence>
<dbReference type="Pfam" id="PF02755">
    <property type="entry name" value="RPEL"/>
    <property type="match status" value="1"/>
</dbReference>